<feature type="compositionally biased region" description="Low complexity" evidence="1">
    <location>
        <begin position="42"/>
        <end position="58"/>
    </location>
</feature>
<dbReference type="Proteomes" id="UP000226299">
    <property type="component" value="Segment"/>
</dbReference>
<feature type="compositionally biased region" description="Basic and acidic residues" evidence="1">
    <location>
        <begin position="66"/>
        <end position="82"/>
    </location>
</feature>
<feature type="region of interest" description="Disordered" evidence="1">
    <location>
        <begin position="42"/>
        <end position="82"/>
    </location>
</feature>
<feature type="region of interest" description="Disordered" evidence="1">
    <location>
        <begin position="1"/>
        <end position="23"/>
    </location>
</feature>
<name>A0A127KPD3_9CAUD</name>
<sequence>MGVGRKETMQIRSAFNGGTADVSEEQAEKLIATGHWTAVGGSVAAPAASEKPAASNPPVKRKRRTKAEMEAARAAEAAKTEE</sequence>
<organism evidence="2 3">
    <name type="scientific">Mycobacterium phage Myxus</name>
    <dbReference type="NCBI Taxonomy" id="1805458"/>
    <lineage>
        <taxon>Viruses</taxon>
        <taxon>Duplodnaviria</taxon>
        <taxon>Heunggongvirae</taxon>
        <taxon>Uroviricota</taxon>
        <taxon>Caudoviricetes</taxon>
        <taxon>Fromanvirus</taxon>
        <taxon>Fromanvirus packman</taxon>
    </lineage>
</organism>
<accession>A0A127KPD3</accession>
<evidence type="ECO:0000313" key="3">
    <source>
        <dbReference type="Proteomes" id="UP000226299"/>
    </source>
</evidence>
<gene>
    <name evidence="2" type="ORF">PBI_MYXUS_18</name>
</gene>
<evidence type="ECO:0008006" key="4">
    <source>
        <dbReference type="Google" id="ProtNLM"/>
    </source>
</evidence>
<reference evidence="2 3" key="1">
    <citation type="submission" date="2016-02" db="EMBL/GenBank/DDBJ databases">
        <authorList>
            <person name="Perez-Otero J."/>
            <person name="Rivera-Burgos M."/>
            <person name="Vazquez E."/>
            <person name="Rubin M.R."/>
            <person name="Ware V.C."/>
            <person name="Bradley K.W."/>
            <person name="Asai D.J."/>
            <person name="Bowman C.A."/>
            <person name="Russell D.A."/>
            <person name="Pope W.H."/>
            <person name="Jacobs-Sera D."/>
            <person name="Hendrix R.W."/>
            <person name="Hatfull G.F."/>
        </authorList>
    </citation>
    <scope>NUCLEOTIDE SEQUENCE [LARGE SCALE GENOMIC DNA]</scope>
</reference>
<dbReference type="Pfam" id="PF23976">
    <property type="entry name" value="DUF7302"/>
    <property type="match status" value="1"/>
</dbReference>
<evidence type="ECO:0000313" key="2">
    <source>
        <dbReference type="EMBL" id="AMO43886.1"/>
    </source>
</evidence>
<evidence type="ECO:0000256" key="1">
    <source>
        <dbReference type="SAM" id="MobiDB-lite"/>
    </source>
</evidence>
<dbReference type="InterPro" id="IPR055726">
    <property type="entry name" value="DUF7302"/>
</dbReference>
<dbReference type="EMBL" id="KU716095">
    <property type="protein sequence ID" value="AMO43886.1"/>
    <property type="molecule type" value="Genomic_DNA"/>
</dbReference>
<protein>
    <recommendedName>
        <fullName evidence="4">Head-to-tail connector protein</fullName>
    </recommendedName>
</protein>
<proteinExistence type="predicted"/>